<feature type="compositionally biased region" description="Polar residues" evidence="3">
    <location>
        <begin position="239"/>
        <end position="254"/>
    </location>
</feature>
<dbReference type="InterPro" id="IPR057309">
    <property type="entry name" value="PcsB_CC"/>
</dbReference>
<dbReference type="GO" id="GO:0004553">
    <property type="term" value="F:hydrolase activity, hydrolyzing O-glycosyl compounds"/>
    <property type="evidence" value="ECO:0007669"/>
    <property type="project" value="InterPro"/>
</dbReference>
<dbReference type="Gene3D" id="6.10.250.3150">
    <property type="match status" value="1"/>
</dbReference>
<dbReference type="RefSeq" id="WP_006702712.1">
    <property type="nucleotide sequence ID" value="NZ_KI391971.1"/>
</dbReference>
<feature type="coiled-coil region" evidence="2">
    <location>
        <begin position="37"/>
        <end position="99"/>
    </location>
</feature>
<feature type="region of interest" description="Disordered" evidence="3">
    <location>
        <begin position="214"/>
        <end position="275"/>
    </location>
</feature>
<comment type="caution">
    <text evidence="6">The sequence shown here is derived from an EMBL/GenBank/DDBJ whole genome shotgun (WGS) entry which is preliminary data.</text>
</comment>
<feature type="compositionally biased region" description="Basic and acidic residues" evidence="3">
    <location>
        <begin position="223"/>
        <end position="238"/>
    </location>
</feature>
<proteinExistence type="predicted"/>
<dbReference type="STRING" id="626369.HMPREF0446_00438"/>
<feature type="compositionally biased region" description="Polar residues" evidence="3">
    <location>
        <begin position="262"/>
        <end position="275"/>
    </location>
</feature>
<dbReference type="eggNOG" id="COG3584">
    <property type="taxonomic scope" value="Bacteria"/>
</dbReference>
<dbReference type="InterPro" id="IPR051933">
    <property type="entry name" value="Resuscitation_pf_RpfB"/>
</dbReference>
<accession>D0BKF3</accession>
<dbReference type="eggNOG" id="COG3883">
    <property type="taxonomic scope" value="Bacteria"/>
</dbReference>
<reference evidence="6" key="2">
    <citation type="submission" date="2011-10" db="EMBL/GenBank/DDBJ databases">
        <title>The Genome Sequence of Granulicatella elegans ATCC 700633.</title>
        <authorList>
            <consortium name="The Broad Institute Genome Sequencing Platform"/>
            <consortium name="The Broad Institute Genome Sequencing Center for Infectious Disease"/>
            <person name="Earl A."/>
            <person name="Ward D."/>
            <person name="Feldgarden M."/>
            <person name="Gevers D."/>
            <person name="Sibley C.D."/>
            <person name="Field T.R."/>
            <person name="Grinwis M."/>
            <person name="Eshaghurshan C.S."/>
            <person name="Surette M.G."/>
            <person name="Young S.K."/>
            <person name="Zeng Q."/>
            <person name="Gargeya S."/>
            <person name="Fitzgerald M."/>
            <person name="Haas B."/>
            <person name="Abouelleil A."/>
            <person name="Alvarado L."/>
            <person name="Arachchi H.M."/>
            <person name="Berlin A."/>
            <person name="Brown A."/>
            <person name="Chapman S.B."/>
            <person name="Chen Z."/>
            <person name="Dunbar C."/>
            <person name="Freedman E."/>
            <person name="Gearin G."/>
            <person name="Goldberg J."/>
            <person name="Griggs A."/>
            <person name="Gujja S."/>
            <person name="Heiman D."/>
            <person name="Howarth C."/>
            <person name="Larson L."/>
            <person name="Lui A."/>
            <person name="MacDonald P.J.P."/>
            <person name="Montmayeur A."/>
            <person name="Murphy C."/>
            <person name="Neiman D."/>
            <person name="Pearson M."/>
            <person name="Priest M."/>
            <person name="Roberts A."/>
            <person name="Saif S."/>
            <person name="Shea T."/>
            <person name="Shenoy N."/>
            <person name="Sisk P."/>
            <person name="Stolte C."/>
            <person name="Sykes S."/>
            <person name="Wortman J."/>
            <person name="Nusbaum C."/>
            <person name="Birren B."/>
        </authorList>
    </citation>
    <scope>NUCLEOTIDE SEQUENCE [LARGE SCALE GENOMIC DNA]</scope>
    <source>
        <strain evidence="6">ATCC 700633</strain>
    </source>
</reference>
<keyword evidence="7" id="KW-1185">Reference proteome</keyword>
<evidence type="ECO:0000256" key="2">
    <source>
        <dbReference type="SAM" id="Coils"/>
    </source>
</evidence>
<dbReference type="PANTHER" id="PTHR39160:SF4">
    <property type="entry name" value="RESUSCITATION-PROMOTING FACTOR RPFB"/>
    <property type="match status" value="1"/>
</dbReference>
<feature type="domain" description="Peptidoglycan hydrolase PcsB coiled-coil" evidence="5">
    <location>
        <begin position="86"/>
        <end position="156"/>
    </location>
</feature>
<evidence type="ECO:0000256" key="3">
    <source>
        <dbReference type="SAM" id="MobiDB-lite"/>
    </source>
</evidence>
<dbReference type="CDD" id="cd22786">
    <property type="entry name" value="DPBB_YuiC-like"/>
    <property type="match status" value="1"/>
</dbReference>
<name>D0BKF3_9LACT</name>
<protein>
    <submittedName>
        <fullName evidence="6">Uncharacterized protein</fullName>
    </submittedName>
</protein>
<dbReference type="Pfam" id="PF24568">
    <property type="entry name" value="CC_PcsB"/>
    <property type="match status" value="1"/>
</dbReference>
<reference evidence="6" key="1">
    <citation type="submission" date="2009-09" db="EMBL/GenBank/DDBJ databases">
        <authorList>
            <consortium name="The Broad Institute Genome Sequencing Platform"/>
            <person name="Ward D."/>
            <person name="Feldgarden M."/>
            <person name="Earl A."/>
            <person name="Young S.K."/>
            <person name="Zeng Q."/>
            <person name="Koehrsen M."/>
            <person name="Alvarado L."/>
            <person name="Berlin A."/>
            <person name="Bochicchio J."/>
            <person name="Borenstein D."/>
            <person name="Chapman S.B."/>
            <person name="Chen Z."/>
            <person name="Engels R."/>
            <person name="Freedman E."/>
            <person name="Gellesch M."/>
            <person name="Goldberg J."/>
            <person name="Griggs A."/>
            <person name="Gujja S."/>
            <person name="Heilman E."/>
            <person name="Heiman D."/>
            <person name="Hepburn T."/>
            <person name="Howarth C."/>
            <person name="Jen D."/>
            <person name="Larson L."/>
            <person name="Lewis B."/>
            <person name="Mehta T."/>
            <person name="Park D."/>
            <person name="Pearson M."/>
            <person name="Roberts A."/>
            <person name="Saif S."/>
            <person name="Shea T."/>
            <person name="Shenoy N."/>
            <person name="Sisk P."/>
            <person name="Stolte C."/>
            <person name="Sykes S."/>
            <person name="Thomson T."/>
            <person name="Walk T."/>
            <person name="White J."/>
            <person name="Yandava C."/>
            <person name="Sibley C.D."/>
            <person name="Field T.R."/>
            <person name="Grinwis M."/>
            <person name="Eshaghurshan C.S."/>
            <person name="Surette M.G."/>
            <person name="Haas B."/>
            <person name="Nusbaum C."/>
            <person name="Birren B."/>
        </authorList>
    </citation>
    <scope>NUCLEOTIDE SEQUENCE [LARGE SCALE GENOMIC DNA]</scope>
    <source>
        <strain evidence="6">ATCC 700633</strain>
    </source>
</reference>
<evidence type="ECO:0000259" key="4">
    <source>
        <dbReference type="Pfam" id="PF06725"/>
    </source>
</evidence>
<evidence type="ECO:0000259" key="5">
    <source>
        <dbReference type="Pfam" id="PF24568"/>
    </source>
</evidence>
<feature type="domain" description="3D" evidence="4">
    <location>
        <begin position="315"/>
        <end position="374"/>
    </location>
</feature>
<gene>
    <name evidence="6" type="ORF">HMPREF0446_00438</name>
</gene>
<sequence>MEKVWCIVLDNRLRKSFIFSGLVCLLMTSYPMSIHAQELSQESIQQLEQEISRKLNDVNEKYRQVERLKQDLNELKSNQKELELQINEQQEKLAEKETVVKERMVALQSSGVIYQRFVQLLQATSISDFFHRLIVIQELFKSDILTIQNYHKEVQSLVNSHKELKDTEDTLLKKQEDLQTESILYADSIQELKQNLANNKEALFAIHEQESKIQQLSENTEPTTHHAPEEKKKDEVVQETKQVSSTGVKSSTIENKIESKGSIETSPKSQAVSNEVKSTSSGKEFAAEATAYSYKQPGLSNYTAMGIDLRSNPNVIAVDPSQIPLGTLVEVPGYGIAIAGDTGGDIKGNRIDLHYPEVQQAMDFGRRKITIKVMN</sequence>
<dbReference type="AlphaFoldDB" id="D0BKF3"/>
<dbReference type="Pfam" id="PF06725">
    <property type="entry name" value="3D"/>
    <property type="match status" value="1"/>
</dbReference>
<dbReference type="GO" id="GO:0009254">
    <property type="term" value="P:peptidoglycan turnover"/>
    <property type="evidence" value="ECO:0007669"/>
    <property type="project" value="InterPro"/>
</dbReference>
<evidence type="ECO:0000313" key="7">
    <source>
        <dbReference type="Proteomes" id="UP000002939"/>
    </source>
</evidence>
<keyword evidence="2" id="KW-0175">Coiled coil</keyword>
<keyword evidence="1" id="KW-0732">Signal</keyword>
<dbReference type="PANTHER" id="PTHR39160">
    <property type="entry name" value="CELL WALL-BINDING PROTEIN YOCH"/>
    <property type="match status" value="1"/>
</dbReference>
<dbReference type="EMBL" id="ACRF02000013">
    <property type="protein sequence ID" value="EEW93556.1"/>
    <property type="molecule type" value="Genomic_DNA"/>
</dbReference>
<dbReference type="SUPFAM" id="SSF50685">
    <property type="entry name" value="Barwin-like endoglucanases"/>
    <property type="match status" value="1"/>
</dbReference>
<evidence type="ECO:0000256" key="1">
    <source>
        <dbReference type="ARBA" id="ARBA00022729"/>
    </source>
</evidence>
<dbReference type="InterPro" id="IPR010611">
    <property type="entry name" value="3D_dom"/>
</dbReference>
<organism evidence="6 7">
    <name type="scientific">Granulicatella elegans ATCC 700633</name>
    <dbReference type="NCBI Taxonomy" id="626369"/>
    <lineage>
        <taxon>Bacteria</taxon>
        <taxon>Bacillati</taxon>
        <taxon>Bacillota</taxon>
        <taxon>Bacilli</taxon>
        <taxon>Lactobacillales</taxon>
        <taxon>Carnobacteriaceae</taxon>
        <taxon>Granulicatella</taxon>
    </lineage>
</organism>
<dbReference type="HOGENOM" id="CLU_055076_1_0_9"/>
<dbReference type="GO" id="GO:0019867">
    <property type="term" value="C:outer membrane"/>
    <property type="evidence" value="ECO:0007669"/>
    <property type="project" value="InterPro"/>
</dbReference>
<dbReference type="Proteomes" id="UP000002939">
    <property type="component" value="Unassembled WGS sequence"/>
</dbReference>
<dbReference type="Gene3D" id="2.40.40.10">
    <property type="entry name" value="RlpA-like domain"/>
    <property type="match status" value="1"/>
</dbReference>
<dbReference type="InterPro" id="IPR036908">
    <property type="entry name" value="RlpA-like_sf"/>
</dbReference>
<evidence type="ECO:0000313" key="6">
    <source>
        <dbReference type="EMBL" id="EEW93556.1"/>
    </source>
</evidence>